<reference evidence="7 8" key="1">
    <citation type="submission" date="2020-02" db="EMBL/GenBank/DDBJ databases">
        <authorList>
            <person name="Ferguson B K."/>
        </authorList>
    </citation>
    <scope>NUCLEOTIDE SEQUENCE [LARGE SCALE GENOMIC DNA]</scope>
</reference>
<dbReference type="PANTHER" id="PTHR11640:SF155">
    <property type="entry name" value="IG-LIKE DOMAIN-CONTAINING PROTEIN"/>
    <property type="match status" value="1"/>
</dbReference>
<keyword evidence="4" id="KW-0325">Glycoprotein</keyword>
<dbReference type="GO" id="GO:0050839">
    <property type="term" value="F:cell adhesion molecule binding"/>
    <property type="evidence" value="ECO:0007669"/>
    <property type="project" value="TreeGrafter"/>
</dbReference>
<evidence type="ECO:0000256" key="4">
    <source>
        <dbReference type="ARBA" id="ARBA00023180"/>
    </source>
</evidence>
<feature type="domain" description="Ig-like" evidence="6">
    <location>
        <begin position="518"/>
        <end position="603"/>
    </location>
</feature>
<evidence type="ECO:0000256" key="3">
    <source>
        <dbReference type="ARBA" id="ARBA00023157"/>
    </source>
</evidence>
<comment type="subcellular location">
    <subcellularLocation>
        <location evidence="1">Membrane</location>
        <topology evidence="1">Single-pass type I membrane protein</topology>
    </subcellularLocation>
</comment>
<gene>
    <name evidence="7" type="ORF">TBRA_LOCUS7773</name>
</gene>
<evidence type="ECO:0000256" key="1">
    <source>
        <dbReference type="ARBA" id="ARBA00004479"/>
    </source>
</evidence>
<evidence type="ECO:0000256" key="5">
    <source>
        <dbReference type="ARBA" id="ARBA00023319"/>
    </source>
</evidence>
<protein>
    <recommendedName>
        <fullName evidence="6">Ig-like domain-containing protein</fullName>
    </recommendedName>
</protein>
<keyword evidence="8" id="KW-1185">Reference proteome</keyword>
<dbReference type="InterPro" id="IPR007110">
    <property type="entry name" value="Ig-like_dom"/>
</dbReference>
<dbReference type="InterPro" id="IPR036179">
    <property type="entry name" value="Ig-like_dom_sf"/>
</dbReference>
<keyword evidence="5" id="KW-0393">Immunoglobulin domain</keyword>
<name>A0A6H5IEV4_9HYME</name>
<dbReference type="GO" id="GO:0098609">
    <property type="term" value="P:cell-cell adhesion"/>
    <property type="evidence" value="ECO:0007669"/>
    <property type="project" value="TreeGrafter"/>
</dbReference>
<organism evidence="7 8">
    <name type="scientific">Trichogramma brassicae</name>
    <dbReference type="NCBI Taxonomy" id="86971"/>
    <lineage>
        <taxon>Eukaryota</taxon>
        <taxon>Metazoa</taxon>
        <taxon>Ecdysozoa</taxon>
        <taxon>Arthropoda</taxon>
        <taxon>Hexapoda</taxon>
        <taxon>Insecta</taxon>
        <taxon>Pterygota</taxon>
        <taxon>Neoptera</taxon>
        <taxon>Endopterygota</taxon>
        <taxon>Hymenoptera</taxon>
        <taxon>Apocrita</taxon>
        <taxon>Proctotrupomorpha</taxon>
        <taxon>Chalcidoidea</taxon>
        <taxon>Trichogrammatidae</taxon>
        <taxon>Trichogramma</taxon>
    </lineage>
</organism>
<evidence type="ECO:0000256" key="2">
    <source>
        <dbReference type="ARBA" id="ARBA00023136"/>
    </source>
</evidence>
<dbReference type="OrthoDB" id="9442762at2759"/>
<dbReference type="GO" id="GO:0005911">
    <property type="term" value="C:cell-cell junction"/>
    <property type="evidence" value="ECO:0007669"/>
    <property type="project" value="TreeGrafter"/>
</dbReference>
<dbReference type="Gene3D" id="2.60.40.10">
    <property type="entry name" value="Immunoglobulins"/>
    <property type="match status" value="2"/>
</dbReference>
<proteinExistence type="predicted"/>
<keyword evidence="3" id="KW-1015">Disulfide bond</keyword>
<dbReference type="AlphaFoldDB" id="A0A6H5IEV4"/>
<evidence type="ECO:0000313" key="7">
    <source>
        <dbReference type="EMBL" id="CAB0035890.1"/>
    </source>
</evidence>
<dbReference type="PANTHER" id="PTHR11640">
    <property type="entry name" value="NEPHRIN"/>
    <property type="match status" value="1"/>
</dbReference>
<feature type="domain" description="Ig-like" evidence="6">
    <location>
        <begin position="679"/>
        <end position="786"/>
    </location>
</feature>
<dbReference type="InterPro" id="IPR013783">
    <property type="entry name" value="Ig-like_fold"/>
</dbReference>
<dbReference type="EMBL" id="CADCXV010000804">
    <property type="protein sequence ID" value="CAB0035890.1"/>
    <property type="molecule type" value="Genomic_DNA"/>
</dbReference>
<evidence type="ECO:0000259" key="6">
    <source>
        <dbReference type="PROSITE" id="PS50835"/>
    </source>
</evidence>
<keyword evidence="2" id="KW-0472">Membrane</keyword>
<feature type="domain" description="Ig-like" evidence="6">
    <location>
        <begin position="868"/>
        <end position="991"/>
    </location>
</feature>
<dbReference type="GO" id="GO:0005886">
    <property type="term" value="C:plasma membrane"/>
    <property type="evidence" value="ECO:0007669"/>
    <property type="project" value="TreeGrafter"/>
</dbReference>
<dbReference type="InterPro" id="IPR051275">
    <property type="entry name" value="Cell_adhesion_signaling"/>
</dbReference>
<accession>A0A6H5IEV4</accession>
<evidence type="ECO:0000313" key="8">
    <source>
        <dbReference type="Proteomes" id="UP000479190"/>
    </source>
</evidence>
<sequence>MSTKNRQLYANIDATPICGRRYFERITRGQCGGSVCKSARRTYIYIAGRPITKSVQKIAGAGAICGEFDIGLLDLLYVRCYVLYIYDATILLLQAGTLELSPAGWTTTRDDDERQTTREGERGERFQFVTSGQCLNHGIRNIVALQLLCYIASRPASPAAKRIDQSAIRCFGERARERELNIRAFDGLTFTRNLYIFSSLRTHLSVSAYNAEISRKMLDRDSRKQRQRSASSVRVRKRRGFSDLRAKIVFCSFALWSSSACASLYTRAYTRRAQHPAAAAAATAVCSISRALVHNTTPYTYTAAAERASWRLRFAHTNNIISRRGTGDRHDDDDCSPHVRVGACGRRCKQTTRPLLPPCGARVSRRERHRCYSRLGLVYVCRSISGSRWRAKISSPSCILKSFLSARKGDGRNRVKKSQKSIDIGIRPCEIGLWQHTALLRATYMFGKRGWPVRAARQAGERRRQKGQQNIKHRTIRNDEQWSGQYGHIDDGIVFLRYKNDPAEWRKERAYRRSRGALGCRRRRRSRMGSYRIRPATWLHEGAPVDMITIDTRTEMSGTGHRYIGDSSTAALHIDNVRLEDDGIWKCEIEDERGNRIVGRSVKLVVLALARSSFYAGKALRSFLIVATTYGSNSWYTTADLINRRSRARALVSKKSSGIVNSRRSRAFFYYTYKVTEAPRGTYLMIDGRRLDPGNQFIPVKEGSELTLECAAEGGNPPPILAWGMTLSQATLEGPEQPPDNLTILPVTSPVRTSASLKVLRGHHNATIICVARHITLTTPMNASILLDVQYALRASLGSGACASTRYSCCCCSTGPVARISNKKSMAYEGRRKKLAASFLCSCCYCYCCGVLVFLTFSIEVTRDKDEPSHRRAPASSLAPSSSKSLLEFGGIYCRESSHTFSIARREVVWRGNLQMFPYIRAEMILKSKRRPSLSTARNREKWRFKLVAVTLECDGGCWGHGPSMNPAGGPGPLALSKVVYQDAGEYRCVAPDHNLQGAWRAQLPYYVKVNVHLNYIAITEDGRKVTIYNMYCKRQVIINGKCFLLSLLTEHRLQQKTNSTKGYDTSYN</sequence>
<dbReference type="PROSITE" id="PS50835">
    <property type="entry name" value="IG_LIKE"/>
    <property type="match status" value="3"/>
</dbReference>
<dbReference type="SUPFAM" id="SSF48726">
    <property type="entry name" value="Immunoglobulin"/>
    <property type="match status" value="2"/>
</dbReference>
<dbReference type="Proteomes" id="UP000479190">
    <property type="component" value="Unassembled WGS sequence"/>
</dbReference>